<gene>
    <name evidence="2" type="ORF">TPA0910_14780</name>
</gene>
<sequence length="140" mass="15040">MRRSSRHASRTGDGARDPDGVGVMADAPEVVFALFLEHGIDCPACRTSDRPCDTGQELLRIHNAGRPEVADAHSGASGRCDCCGRDQELSAARDPSPTGPGRTRYVCQGCAPRPVARDRISEGVANGQRSAVRRERQRAE</sequence>
<reference evidence="2" key="1">
    <citation type="submission" date="2024-05" db="EMBL/GenBank/DDBJ databases">
        <title>Whole genome shotgun sequence of Streptomyces hygroscopicus NBRC 113678.</title>
        <authorList>
            <person name="Komaki H."/>
            <person name="Tamura T."/>
        </authorList>
    </citation>
    <scope>NUCLEOTIDE SEQUENCE</scope>
    <source>
        <strain evidence="2">N11-34</strain>
    </source>
</reference>
<proteinExistence type="predicted"/>
<keyword evidence="3" id="KW-1185">Reference proteome</keyword>
<dbReference type="EMBL" id="BNEK01000003">
    <property type="protein sequence ID" value="GHJ27045.1"/>
    <property type="molecule type" value="Genomic_DNA"/>
</dbReference>
<name>A0ABQ3TUP4_STRHY</name>
<comment type="caution">
    <text evidence="2">The sequence shown here is derived from an EMBL/GenBank/DDBJ whole genome shotgun (WGS) entry which is preliminary data.</text>
</comment>
<accession>A0ABQ3TUP4</accession>
<evidence type="ECO:0000313" key="3">
    <source>
        <dbReference type="Proteomes" id="UP001054854"/>
    </source>
</evidence>
<feature type="region of interest" description="Disordered" evidence="1">
    <location>
        <begin position="118"/>
        <end position="140"/>
    </location>
</feature>
<protein>
    <submittedName>
        <fullName evidence="2">Uncharacterized protein</fullName>
    </submittedName>
</protein>
<feature type="region of interest" description="Disordered" evidence="1">
    <location>
        <begin position="1"/>
        <end position="22"/>
    </location>
</feature>
<evidence type="ECO:0000256" key="1">
    <source>
        <dbReference type="SAM" id="MobiDB-lite"/>
    </source>
</evidence>
<organism evidence="2 3">
    <name type="scientific">Streptomyces hygroscopicus</name>
    <dbReference type="NCBI Taxonomy" id="1912"/>
    <lineage>
        <taxon>Bacteria</taxon>
        <taxon>Bacillati</taxon>
        <taxon>Actinomycetota</taxon>
        <taxon>Actinomycetes</taxon>
        <taxon>Kitasatosporales</taxon>
        <taxon>Streptomycetaceae</taxon>
        <taxon>Streptomyces</taxon>
        <taxon>Streptomyces violaceusniger group</taxon>
    </lineage>
</organism>
<evidence type="ECO:0000313" key="2">
    <source>
        <dbReference type="EMBL" id="GHJ27045.1"/>
    </source>
</evidence>
<dbReference type="Proteomes" id="UP001054854">
    <property type="component" value="Unassembled WGS sequence"/>
</dbReference>